<reference evidence="2 3" key="1">
    <citation type="submission" date="2015-03" db="EMBL/GenBank/DDBJ databases">
        <title>Genome sequence of Kiloniella sp. P1-1, isolated from the gut microflora of Pacific white shrimp, Penaeus vannamei.</title>
        <authorList>
            <person name="Shao Z."/>
            <person name="Wang L."/>
            <person name="Li X."/>
        </authorList>
    </citation>
    <scope>NUCLEOTIDE SEQUENCE [LARGE SCALE GENOMIC DNA]</scope>
    <source>
        <strain evidence="2 3">P1-1</strain>
    </source>
</reference>
<dbReference type="OrthoDB" id="8479163at2"/>
<sequence>MVTFKDKQGRNIEIKEEGNNIVATHNNNKAGDLELTECYDLGHGVTVPPTMRGVFTYDDYKNSGIAEAMVRYASEMYGPINPGKINTGQNHDDNSLTDEGEGFTREMQKRGLINPFN</sequence>
<dbReference type="Proteomes" id="UP000034491">
    <property type="component" value="Unassembled WGS sequence"/>
</dbReference>
<feature type="region of interest" description="Disordered" evidence="1">
    <location>
        <begin position="81"/>
        <end position="117"/>
    </location>
</feature>
<keyword evidence="3" id="KW-1185">Reference proteome</keyword>
<evidence type="ECO:0000256" key="1">
    <source>
        <dbReference type="SAM" id="MobiDB-lite"/>
    </source>
</evidence>
<proteinExistence type="predicted"/>
<organism evidence="2 3">
    <name type="scientific">Kiloniella litopenaei</name>
    <dbReference type="NCBI Taxonomy" id="1549748"/>
    <lineage>
        <taxon>Bacteria</taxon>
        <taxon>Pseudomonadati</taxon>
        <taxon>Pseudomonadota</taxon>
        <taxon>Alphaproteobacteria</taxon>
        <taxon>Rhodospirillales</taxon>
        <taxon>Kiloniellaceae</taxon>
        <taxon>Kiloniella</taxon>
    </lineage>
</organism>
<name>A0A0M2R425_9PROT</name>
<protein>
    <recommendedName>
        <fullName evidence="4">N-acetyltransferase domain-containing protein</fullName>
    </recommendedName>
</protein>
<comment type="caution">
    <text evidence="2">The sequence shown here is derived from an EMBL/GenBank/DDBJ whole genome shotgun (WGS) entry which is preliminary data.</text>
</comment>
<evidence type="ECO:0000313" key="2">
    <source>
        <dbReference type="EMBL" id="KKJ75164.1"/>
    </source>
</evidence>
<accession>A0A0M2R425</accession>
<dbReference type="EMBL" id="LANI01000041">
    <property type="protein sequence ID" value="KKJ75164.1"/>
    <property type="molecule type" value="Genomic_DNA"/>
</dbReference>
<gene>
    <name evidence="2" type="ORF">WH95_19785</name>
</gene>
<evidence type="ECO:0008006" key="4">
    <source>
        <dbReference type="Google" id="ProtNLM"/>
    </source>
</evidence>
<dbReference type="AlphaFoldDB" id="A0A0M2R425"/>
<dbReference type="RefSeq" id="WP_046510149.1">
    <property type="nucleotide sequence ID" value="NZ_LANI01000041.1"/>
</dbReference>
<evidence type="ECO:0000313" key="3">
    <source>
        <dbReference type="Proteomes" id="UP000034491"/>
    </source>
</evidence>